<dbReference type="InterPro" id="IPR043441">
    <property type="entry name" value="Tjap1/BEGAIN"/>
</dbReference>
<comment type="subcellular location">
    <subcellularLocation>
        <location evidence="1">Membrane</location>
        <topology evidence="1">Peripheral membrane protein</topology>
    </subcellularLocation>
</comment>
<organism evidence="6 7">
    <name type="scientific">Lates japonicus</name>
    <name type="common">Japanese lates</name>
    <dbReference type="NCBI Taxonomy" id="270547"/>
    <lineage>
        <taxon>Eukaryota</taxon>
        <taxon>Metazoa</taxon>
        <taxon>Chordata</taxon>
        <taxon>Craniata</taxon>
        <taxon>Vertebrata</taxon>
        <taxon>Euteleostomi</taxon>
        <taxon>Actinopterygii</taxon>
        <taxon>Neopterygii</taxon>
        <taxon>Teleostei</taxon>
        <taxon>Neoteleostei</taxon>
        <taxon>Acanthomorphata</taxon>
        <taxon>Carangaria</taxon>
        <taxon>Carangaria incertae sedis</taxon>
        <taxon>Centropomidae</taxon>
        <taxon>Lates</taxon>
    </lineage>
</organism>
<accession>A0AAD3QW60</accession>
<dbReference type="GO" id="GO:0016020">
    <property type="term" value="C:membrane"/>
    <property type="evidence" value="ECO:0007669"/>
    <property type="project" value="UniProtKB-SubCell"/>
</dbReference>
<feature type="compositionally biased region" description="Basic and acidic residues" evidence="5">
    <location>
        <begin position="520"/>
        <end position="539"/>
    </location>
</feature>
<evidence type="ECO:0000256" key="5">
    <source>
        <dbReference type="SAM" id="MobiDB-lite"/>
    </source>
</evidence>
<evidence type="ECO:0000313" key="7">
    <source>
        <dbReference type="Proteomes" id="UP001279410"/>
    </source>
</evidence>
<sequence>MKFSAFLNEITRQVLSPMRLTTLGVTDTQRPCSPRQASVRSNHSTTTTVAILKTHLITCVTKDVTHGLKLLHVAPAHLLISTTTTFTKESTLLVTIISTMKNVIAQVISITTETTTTQVITITMDTTTIVIIIIEITIAPLITTVTTTTCLSTTEATTAHPITMETTTAQLTTMESTTVQLITITMETTIAMLITMEIPTTQVIIVKVTTPQHIIMETLTGQATTTIATTQTVNALPRHVTTDTTAYPVTMEIITAQHVIIAIETITTHHITITTETTMALLSITALDINITMETTTVQAISIYHHHYGDHSVNLPHHHSPVRIVMILQEKNEGLHQSLLKTAVRMECLGEEFMSSQKLLEAELQRTRMELSNLTERFKRVHDNCSSTQQTNNLLQQKLQSVAQNMEGERERLSRRISALTEQLADAKFANSVETFSATSVLHKTDLHFEIDDAINQVVLPITPPPAQFMDSHNYGKAKAGGQEQSLGSVPEEEESDWSEMGEETPRFILMGSNRSQTWRHQEGDMDKDSESGGEETVRRHSPRPRQIPHLQFTIHDEILQAPHTNTCPSSFKMSDGMTGEGNYRIASSPNLGSSILIRSASLEEIPLARHHMQKELRGTEAMMDLHHPGDEAIEDLDNEIIHHWRTNNEREAAVGRQIESRMSEADSSLTSLQSAEQMLNHFLCESQSSEGNDQGIDEVHGWTGGIPDEVLKGERTQL</sequence>
<gene>
    <name evidence="6" type="ORF">AKAME5_000131600</name>
</gene>
<reference evidence="6" key="1">
    <citation type="submission" date="2022-08" db="EMBL/GenBank/DDBJ databases">
        <title>Genome sequencing of akame (Lates japonicus).</title>
        <authorList>
            <person name="Hashiguchi Y."/>
            <person name="Takahashi H."/>
        </authorList>
    </citation>
    <scope>NUCLEOTIDE SEQUENCE</scope>
    <source>
        <strain evidence="6">Kochi</strain>
    </source>
</reference>
<dbReference type="PANTHER" id="PTHR28664">
    <property type="entry name" value="TIGHT JUNCTION-ASSOCIATED PROTEIN 1"/>
    <property type="match status" value="1"/>
</dbReference>
<evidence type="ECO:0000256" key="2">
    <source>
        <dbReference type="ARBA" id="ARBA00022553"/>
    </source>
</evidence>
<keyword evidence="2" id="KW-0597">Phosphoprotein</keyword>
<dbReference type="AlphaFoldDB" id="A0AAD3QW60"/>
<evidence type="ECO:0000256" key="4">
    <source>
        <dbReference type="SAM" id="Coils"/>
    </source>
</evidence>
<feature type="coiled-coil region" evidence="4">
    <location>
        <begin position="357"/>
        <end position="430"/>
    </location>
</feature>
<feature type="region of interest" description="Disordered" evidence="5">
    <location>
        <begin position="477"/>
        <end position="501"/>
    </location>
</feature>
<evidence type="ECO:0000313" key="6">
    <source>
        <dbReference type="EMBL" id="GLD47072.1"/>
    </source>
</evidence>
<name>A0AAD3QW60_LATJO</name>
<dbReference type="EMBL" id="BRZM01000003">
    <property type="protein sequence ID" value="GLD47072.1"/>
    <property type="molecule type" value="Genomic_DNA"/>
</dbReference>
<keyword evidence="3" id="KW-0472">Membrane</keyword>
<evidence type="ECO:0000256" key="1">
    <source>
        <dbReference type="ARBA" id="ARBA00004170"/>
    </source>
</evidence>
<protein>
    <submittedName>
        <fullName evidence="6">Uncharacterized protein</fullName>
    </submittedName>
</protein>
<feature type="region of interest" description="Disordered" evidence="5">
    <location>
        <begin position="517"/>
        <end position="547"/>
    </location>
</feature>
<feature type="compositionally biased region" description="Acidic residues" evidence="5">
    <location>
        <begin position="491"/>
        <end position="501"/>
    </location>
</feature>
<dbReference type="GO" id="GO:0007030">
    <property type="term" value="P:Golgi organization"/>
    <property type="evidence" value="ECO:0007669"/>
    <property type="project" value="TreeGrafter"/>
</dbReference>
<proteinExistence type="predicted"/>
<comment type="caution">
    <text evidence="6">The sequence shown here is derived from an EMBL/GenBank/DDBJ whole genome shotgun (WGS) entry which is preliminary data.</text>
</comment>
<dbReference type="GO" id="GO:0005802">
    <property type="term" value="C:trans-Golgi network"/>
    <property type="evidence" value="ECO:0007669"/>
    <property type="project" value="TreeGrafter"/>
</dbReference>
<dbReference type="Proteomes" id="UP001279410">
    <property type="component" value="Unassembled WGS sequence"/>
</dbReference>
<evidence type="ECO:0000256" key="3">
    <source>
        <dbReference type="ARBA" id="ARBA00023136"/>
    </source>
</evidence>
<keyword evidence="4" id="KW-0175">Coiled coil</keyword>
<keyword evidence="7" id="KW-1185">Reference proteome</keyword>
<dbReference type="PANTHER" id="PTHR28664:SF3">
    <property type="entry name" value="TIGHT JUNCTION-ASSOCIATED PROTEIN 1"/>
    <property type="match status" value="1"/>
</dbReference>